<dbReference type="Pfam" id="PF06887">
    <property type="entry name" value="DUF1265"/>
    <property type="match status" value="1"/>
</dbReference>
<dbReference type="KEGG" id="cel:CELE_W03D8.7"/>
<dbReference type="Bgee" id="WBGene00020988">
    <property type="expression patterns" value="Expressed in adult organism and 1 other cell type or tissue"/>
</dbReference>
<dbReference type="Gene3D" id="3.30.710.10">
    <property type="entry name" value="Potassium Channel Kv1.1, Chain A"/>
    <property type="match status" value="1"/>
</dbReference>
<dbReference type="EMBL" id="BX284601">
    <property type="protein sequence ID" value="CCD73380.2"/>
    <property type="molecule type" value="Genomic_DNA"/>
</dbReference>
<organism evidence="1 2">
    <name type="scientific">Caenorhabditis elegans</name>
    <dbReference type="NCBI Taxonomy" id="6239"/>
    <lineage>
        <taxon>Eukaryota</taxon>
        <taxon>Metazoa</taxon>
        <taxon>Ecdysozoa</taxon>
        <taxon>Nematoda</taxon>
        <taxon>Chromadorea</taxon>
        <taxon>Rhabditida</taxon>
        <taxon>Rhabditina</taxon>
        <taxon>Rhabditomorpha</taxon>
        <taxon>Rhabditoidea</taxon>
        <taxon>Rhabditidae</taxon>
        <taxon>Peloderinae</taxon>
        <taxon>Caenorhabditis</taxon>
    </lineage>
</organism>
<dbReference type="Proteomes" id="UP000001940">
    <property type="component" value="Chromosome I"/>
</dbReference>
<evidence type="ECO:0000313" key="2">
    <source>
        <dbReference type="Proteomes" id="UP000001940"/>
    </source>
</evidence>
<dbReference type="PaxDb" id="6239-W03D8.7"/>
<dbReference type="WormBase" id="W03D8.7">
    <property type="protein sequence ID" value="CE47052"/>
    <property type="gene ID" value="WBGene00020988"/>
</dbReference>
<proteinExistence type="predicted"/>
<dbReference type="GeneID" id="189156"/>
<dbReference type="InParanoid" id="O45002"/>
<gene>
    <name evidence="1" type="ORF">CELE_W03D8.7</name>
    <name evidence="1 3" type="ORF">W03D8.7</name>
</gene>
<sequence>MLYGMSFERSRHDLKLKTSDGMHCVMTNKEIVCLASQFFRQHLKDTTTEFTVGRADSVESIDICLTYMITGIYKKPAQFSPKLASEIFALANQWKVLEPKVLKNSIEKHCCEELQKNYEDIMYVCNMLIIAEDAHFTNVQSCCIATLVFYHVRDFIRIIVNGNHPLKSASLNVESS</sequence>
<evidence type="ECO:0000313" key="3">
    <source>
        <dbReference type="WormBase" id="W03D8.7"/>
    </source>
</evidence>
<dbReference type="RefSeq" id="NP_491048.2">
    <property type="nucleotide sequence ID" value="NM_058647.2"/>
</dbReference>
<dbReference type="STRING" id="6239.W03D8.7.1"/>
<dbReference type="HOGENOM" id="CLU_1526537_0_0_1"/>
<dbReference type="AGR" id="WB:WBGene00020988"/>
<keyword evidence="2" id="KW-1185">Reference proteome</keyword>
<reference evidence="1 2" key="1">
    <citation type="journal article" date="1998" name="Science">
        <title>Genome sequence of the nematode C. elegans: a platform for investigating biology.</title>
        <authorList>
            <consortium name="The C. elegans sequencing consortium"/>
            <person name="Sulson J.E."/>
            <person name="Waterston R."/>
        </authorList>
    </citation>
    <scope>NUCLEOTIDE SEQUENCE [LARGE SCALE GENOMIC DNA]</scope>
    <source>
        <strain evidence="1 2">Bristol N2</strain>
    </source>
</reference>
<dbReference type="OrthoDB" id="5833930at2759"/>
<dbReference type="InterPro" id="IPR011333">
    <property type="entry name" value="SKP1/BTB/POZ_sf"/>
</dbReference>
<accession>O45002</accession>
<dbReference type="PhylomeDB" id="O45002"/>
<protein>
    <submittedName>
        <fullName evidence="1">BTB domain-containing protein</fullName>
    </submittedName>
</protein>
<dbReference type="UCSC" id="W03D8.7">
    <property type="organism name" value="c. elegans"/>
</dbReference>
<dbReference type="eggNOG" id="ENOG502STCC">
    <property type="taxonomic scope" value="Eukaryota"/>
</dbReference>
<dbReference type="CTD" id="189156"/>
<dbReference type="InterPro" id="IPR009676">
    <property type="entry name" value="DUF1265"/>
</dbReference>
<evidence type="ECO:0000313" key="1">
    <source>
        <dbReference type="EMBL" id="CCD73380.2"/>
    </source>
</evidence>
<name>O45002_CAEEL</name>
<dbReference type="AlphaFoldDB" id="O45002"/>